<evidence type="ECO:0000313" key="2">
    <source>
        <dbReference type="Proteomes" id="UP000182660"/>
    </source>
</evidence>
<accession>A0ABY1HJ92</accession>
<evidence type="ECO:0000313" key="1">
    <source>
        <dbReference type="EMBL" id="SGZ00505.1"/>
    </source>
</evidence>
<protein>
    <submittedName>
        <fullName evidence="1">Uncharacterized protein</fullName>
    </submittedName>
</protein>
<organism evidence="1 2">
    <name type="scientific">Moritella viscosa</name>
    <dbReference type="NCBI Taxonomy" id="80854"/>
    <lineage>
        <taxon>Bacteria</taxon>
        <taxon>Pseudomonadati</taxon>
        <taxon>Pseudomonadota</taxon>
        <taxon>Gammaproteobacteria</taxon>
        <taxon>Alteromonadales</taxon>
        <taxon>Moritellaceae</taxon>
        <taxon>Moritella</taxon>
    </lineage>
</organism>
<dbReference type="EMBL" id="FPLJ01000100">
    <property type="protein sequence ID" value="SGZ00505.1"/>
    <property type="molecule type" value="Genomic_DNA"/>
</dbReference>
<dbReference type="Proteomes" id="UP000182660">
    <property type="component" value="Unassembled WGS sequence"/>
</dbReference>
<gene>
    <name evidence="1" type="ORF">MT2528_4038</name>
</gene>
<name>A0ABY1HJ92_9GAMM</name>
<keyword evidence="2" id="KW-1185">Reference proteome</keyword>
<proteinExistence type="predicted"/>
<reference evidence="1 2" key="1">
    <citation type="submission" date="2016-11" db="EMBL/GenBank/DDBJ databases">
        <authorList>
            <person name="Klemetsen T."/>
        </authorList>
    </citation>
    <scope>NUCLEOTIDE SEQUENCE [LARGE SCALE GENOMIC DNA]</scope>
    <source>
        <strain evidence="1">MT 2528</strain>
    </source>
</reference>
<sequence>MKKKTVNLDLLDSIGDSAAHKKNNDAVDKFKVKTKNITYPQFWEVELFNEKIKNKSFSGTWQSFIREAIREKMTSLNIDIEQL</sequence>
<dbReference type="RefSeq" id="WP_075498020.1">
    <property type="nucleotide sequence ID" value="NZ_CAWRBC010000095.1"/>
</dbReference>
<comment type="caution">
    <text evidence="1">The sequence shown here is derived from an EMBL/GenBank/DDBJ whole genome shotgun (WGS) entry which is preliminary data.</text>
</comment>